<protein>
    <submittedName>
        <fullName evidence="6">DNA-binding transcriptional LysR family regulator</fullName>
    </submittedName>
</protein>
<dbReference type="SUPFAM" id="SSF46785">
    <property type="entry name" value="Winged helix' DNA-binding domain"/>
    <property type="match status" value="1"/>
</dbReference>
<dbReference type="RefSeq" id="WP_133170014.1">
    <property type="nucleotide sequence ID" value="NZ_PYGJ01000018.1"/>
</dbReference>
<evidence type="ECO:0000256" key="1">
    <source>
        <dbReference type="ARBA" id="ARBA00009437"/>
    </source>
</evidence>
<comment type="caution">
    <text evidence="6">The sequence shown here is derived from an EMBL/GenBank/DDBJ whole genome shotgun (WGS) entry which is preliminary data.</text>
</comment>
<dbReference type="OrthoDB" id="7768317at2"/>
<dbReference type="InterPro" id="IPR036390">
    <property type="entry name" value="WH_DNA-bd_sf"/>
</dbReference>
<dbReference type="SUPFAM" id="SSF53850">
    <property type="entry name" value="Periplasmic binding protein-like II"/>
    <property type="match status" value="1"/>
</dbReference>
<accession>A0A2P8F6L0</accession>
<dbReference type="GO" id="GO:0003700">
    <property type="term" value="F:DNA-binding transcription factor activity"/>
    <property type="evidence" value="ECO:0007669"/>
    <property type="project" value="InterPro"/>
</dbReference>
<dbReference type="Proteomes" id="UP000240418">
    <property type="component" value="Unassembled WGS sequence"/>
</dbReference>
<sequence>MHSDNWDDMRFVLAVADTGTVSGAARRLGVNHATVLRRVAAFENRHGVDVFERTSKGYRVNAEYVHIIEAARDVGNAVKSVEHLMSGTQAPLVGTVRISSTDSFCQVVLPPIIGAFHNAVSGIKIAMISTNAYSNFSQSHADIAVRPAQGLSDDMVGDVAARLGFGVYAVDPAPETWLGLSGPLVRSNAANWMSENVPAERIVGAADSFMVLATLARLGMGRAVLPCSVGDAVPELCRLDSPGELISVPIWVACHVDLVGVSRVGAVRRFLVAGLEARAAQLAGYGAS</sequence>
<dbReference type="Gene3D" id="3.40.190.10">
    <property type="entry name" value="Periplasmic binding protein-like II"/>
    <property type="match status" value="1"/>
</dbReference>
<feature type="domain" description="HTH lysR-type" evidence="5">
    <location>
        <begin position="4"/>
        <end position="61"/>
    </location>
</feature>
<gene>
    <name evidence="6" type="ORF">CLV88_11828</name>
</gene>
<dbReference type="EMBL" id="PYGJ01000018">
    <property type="protein sequence ID" value="PSL17353.1"/>
    <property type="molecule type" value="Genomic_DNA"/>
</dbReference>
<name>A0A2P8F6L0_9RHOB</name>
<proteinExistence type="inferred from homology"/>
<dbReference type="Pfam" id="PF00126">
    <property type="entry name" value="HTH_1"/>
    <property type="match status" value="1"/>
</dbReference>
<comment type="similarity">
    <text evidence="1">Belongs to the LysR transcriptional regulatory family.</text>
</comment>
<evidence type="ECO:0000256" key="2">
    <source>
        <dbReference type="ARBA" id="ARBA00023015"/>
    </source>
</evidence>
<dbReference type="InterPro" id="IPR005119">
    <property type="entry name" value="LysR_subst-bd"/>
</dbReference>
<dbReference type="InterPro" id="IPR036388">
    <property type="entry name" value="WH-like_DNA-bd_sf"/>
</dbReference>
<keyword evidence="2" id="KW-0805">Transcription regulation</keyword>
<dbReference type="Pfam" id="PF03466">
    <property type="entry name" value="LysR_substrate"/>
    <property type="match status" value="1"/>
</dbReference>
<keyword evidence="3 6" id="KW-0238">DNA-binding</keyword>
<dbReference type="InterPro" id="IPR000847">
    <property type="entry name" value="LysR_HTH_N"/>
</dbReference>
<keyword evidence="4" id="KW-0804">Transcription</keyword>
<evidence type="ECO:0000313" key="6">
    <source>
        <dbReference type="EMBL" id="PSL17353.1"/>
    </source>
</evidence>
<dbReference type="PROSITE" id="PS50931">
    <property type="entry name" value="HTH_LYSR"/>
    <property type="match status" value="1"/>
</dbReference>
<dbReference type="PANTHER" id="PTHR30537:SF3">
    <property type="entry name" value="TRANSCRIPTIONAL REGULATORY PROTEIN"/>
    <property type="match status" value="1"/>
</dbReference>
<dbReference type="AlphaFoldDB" id="A0A2P8F6L0"/>
<dbReference type="GO" id="GO:0043565">
    <property type="term" value="F:sequence-specific DNA binding"/>
    <property type="evidence" value="ECO:0007669"/>
    <property type="project" value="TreeGrafter"/>
</dbReference>
<dbReference type="InterPro" id="IPR058163">
    <property type="entry name" value="LysR-type_TF_proteobact-type"/>
</dbReference>
<organism evidence="6 7">
    <name type="scientific">Shimia abyssi</name>
    <dbReference type="NCBI Taxonomy" id="1662395"/>
    <lineage>
        <taxon>Bacteria</taxon>
        <taxon>Pseudomonadati</taxon>
        <taxon>Pseudomonadota</taxon>
        <taxon>Alphaproteobacteria</taxon>
        <taxon>Rhodobacterales</taxon>
        <taxon>Roseobacteraceae</taxon>
    </lineage>
</organism>
<dbReference type="Gene3D" id="1.10.10.10">
    <property type="entry name" value="Winged helix-like DNA-binding domain superfamily/Winged helix DNA-binding domain"/>
    <property type="match status" value="1"/>
</dbReference>
<dbReference type="GO" id="GO:0006351">
    <property type="term" value="P:DNA-templated transcription"/>
    <property type="evidence" value="ECO:0007669"/>
    <property type="project" value="TreeGrafter"/>
</dbReference>
<evidence type="ECO:0000313" key="7">
    <source>
        <dbReference type="Proteomes" id="UP000240418"/>
    </source>
</evidence>
<keyword evidence="7" id="KW-1185">Reference proteome</keyword>
<reference evidence="6 7" key="1">
    <citation type="submission" date="2018-03" db="EMBL/GenBank/DDBJ databases">
        <title>Genomic Encyclopedia of Archaeal and Bacterial Type Strains, Phase II (KMG-II): from individual species to whole genera.</title>
        <authorList>
            <person name="Goeker M."/>
        </authorList>
    </citation>
    <scope>NUCLEOTIDE SEQUENCE [LARGE SCALE GENOMIC DNA]</scope>
    <source>
        <strain evidence="6 7">DSM 100673</strain>
    </source>
</reference>
<evidence type="ECO:0000259" key="5">
    <source>
        <dbReference type="PROSITE" id="PS50931"/>
    </source>
</evidence>
<evidence type="ECO:0000256" key="3">
    <source>
        <dbReference type="ARBA" id="ARBA00023125"/>
    </source>
</evidence>
<dbReference type="PANTHER" id="PTHR30537">
    <property type="entry name" value="HTH-TYPE TRANSCRIPTIONAL REGULATOR"/>
    <property type="match status" value="1"/>
</dbReference>
<evidence type="ECO:0000256" key="4">
    <source>
        <dbReference type="ARBA" id="ARBA00023163"/>
    </source>
</evidence>